<feature type="binding site" evidence="9">
    <location>
        <position position="130"/>
    </location>
    <ligand>
        <name>Zn(2+)</name>
        <dbReference type="ChEBI" id="CHEBI:29105"/>
        <note>catalytic</note>
    </ligand>
</feature>
<dbReference type="GO" id="GO:0008270">
    <property type="term" value="F:zinc ion binding"/>
    <property type="evidence" value="ECO:0007669"/>
    <property type="project" value="UniProtKB-UniRule"/>
</dbReference>
<dbReference type="Proteomes" id="UP000824179">
    <property type="component" value="Unassembled WGS sequence"/>
</dbReference>
<keyword evidence="8 9" id="KW-0862">Zinc</keyword>
<feature type="binding site" evidence="9">
    <location>
        <position position="124"/>
    </location>
    <ligand>
        <name>Zn(2+)</name>
        <dbReference type="ChEBI" id="CHEBI:29105"/>
        <note>catalytic</note>
    </ligand>
</feature>
<evidence type="ECO:0000313" key="10">
    <source>
        <dbReference type="EMBL" id="HIR39388.1"/>
    </source>
</evidence>
<evidence type="ECO:0000313" key="11">
    <source>
        <dbReference type="Proteomes" id="UP000824179"/>
    </source>
</evidence>
<keyword evidence="9" id="KW-0963">Cytoplasm</keyword>
<comment type="similarity">
    <text evidence="1 9">Belongs to the endoribonuclease YbeY family.</text>
</comment>
<keyword evidence="2 9" id="KW-0690">Ribosome biogenesis</keyword>
<reference evidence="10" key="2">
    <citation type="journal article" date="2021" name="PeerJ">
        <title>Extensive microbial diversity within the chicken gut microbiome revealed by metagenomics and culture.</title>
        <authorList>
            <person name="Gilroy R."/>
            <person name="Ravi A."/>
            <person name="Getino M."/>
            <person name="Pursley I."/>
            <person name="Horton D.L."/>
            <person name="Alikhan N.F."/>
            <person name="Baker D."/>
            <person name="Gharbi K."/>
            <person name="Hall N."/>
            <person name="Watson M."/>
            <person name="Adriaenssens E.M."/>
            <person name="Foster-Nyarko E."/>
            <person name="Jarju S."/>
            <person name="Secka A."/>
            <person name="Antonio M."/>
            <person name="Oren A."/>
            <person name="Chaudhuri R.R."/>
            <person name="La Ragione R."/>
            <person name="Hildebrand F."/>
            <person name="Pallen M.J."/>
        </authorList>
    </citation>
    <scope>NUCLEOTIDE SEQUENCE</scope>
    <source>
        <strain evidence="10">ChiW25-3613</strain>
    </source>
</reference>
<keyword evidence="5 9" id="KW-0479">Metal-binding</keyword>
<evidence type="ECO:0000256" key="6">
    <source>
        <dbReference type="ARBA" id="ARBA00022759"/>
    </source>
</evidence>
<keyword evidence="7 9" id="KW-0378">Hydrolase</keyword>
<keyword evidence="3 9" id="KW-0698">rRNA processing</keyword>
<gene>
    <name evidence="9 10" type="primary">ybeY</name>
    <name evidence="10" type="ORF">IAB90_03295</name>
</gene>
<accession>A0A9D1AFJ6</accession>
<evidence type="ECO:0000256" key="7">
    <source>
        <dbReference type="ARBA" id="ARBA00022801"/>
    </source>
</evidence>
<evidence type="ECO:0000256" key="5">
    <source>
        <dbReference type="ARBA" id="ARBA00022723"/>
    </source>
</evidence>
<comment type="subcellular location">
    <subcellularLocation>
        <location evidence="9">Cytoplasm</location>
    </subcellularLocation>
</comment>
<dbReference type="AlphaFoldDB" id="A0A9D1AFJ6"/>
<organism evidence="10 11">
    <name type="scientific">Candidatus Coproplasma stercoripullorum</name>
    <dbReference type="NCBI Taxonomy" id="2840751"/>
    <lineage>
        <taxon>Bacteria</taxon>
        <taxon>Bacillati</taxon>
        <taxon>Bacillota</taxon>
        <taxon>Clostridia</taxon>
        <taxon>Eubacteriales</taxon>
        <taxon>Candidatus Coproplasma</taxon>
    </lineage>
</organism>
<feature type="binding site" evidence="9">
    <location>
        <position position="120"/>
    </location>
    <ligand>
        <name>Zn(2+)</name>
        <dbReference type="ChEBI" id="CHEBI:29105"/>
        <note>catalytic</note>
    </ligand>
</feature>
<reference evidence="10" key="1">
    <citation type="submission" date="2020-10" db="EMBL/GenBank/DDBJ databases">
        <authorList>
            <person name="Gilroy R."/>
        </authorList>
    </citation>
    <scope>NUCLEOTIDE SEQUENCE</scope>
    <source>
        <strain evidence="10">ChiW25-3613</strain>
    </source>
</reference>
<evidence type="ECO:0000256" key="4">
    <source>
        <dbReference type="ARBA" id="ARBA00022722"/>
    </source>
</evidence>
<dbReference type="Pfam" id="PF02130">
    <property type="entry name" value="YbeY"/>
    <property type="match status" value="1"/>
</dbReference>
<dbReference type="GO" id="GO:0005737">
    <property type="term" value="C:cytoplasm"/>
    <property type="evidence" value="ECO:0007669"/>
    <property type="project" value="UniProtKB-SubCell"/>
</dbReference>
<dbReference type="GO" id="GO:0006364">
    <property type="term" value="P:rRNA processing"/>
    <property type="evidence" value="ECO:0007669"/>
    <property type="project" value="UniProtKB-UniRule"/>
</dbReference>
<name>A0A9D1AFJ6_9FIRM</name>
<dbReference type="GO" id="GO:0004521">
    <property type="term" value="F:RNA endonuclease activity"/>
    <property type="evidence" value="ECO:0007669"/>
    <property type="project" value="UniProtKB-UniRule"/>
</dbReference>
<keyword evidence="4 9" id="KW-0540">Nuclease</keyword>
<comment type="caution">
    <text evidence="10">The sequence shown here is derived from an EMBL/GenBank/DDBJ whole genome shotgun (WGS) entry which is preliminary data.</text>
</comment>
<dbReference type="EC" id="3.1.-.-" evidence="9"/>
<evidence type="ECO:0000256" key="3">
    <source>
        <dbReference type="ARBA" id="ARBA00022552"/>
    </source>
</evidence>
<proteinExistence type="inferred from homology"/>
<dbReference type="GO" id="GO:0004222">
    <property type="term" value="F:metalloendopeptidase activity"/>
    <property type="evidence" value="ECO:0007669"/>
    <property type="project" value="InterPro"/>
</dbReference>
<protein>
    <recommendedName>
        <fullName evidence="9">Endoribonuclease YbeY</fullName>
        <ecNumber evidence="9">3.1.-.-</ecNumber>
    </recommendedName>
</protein>
<evidence type="ECO:0000256" key="2">
    <source>
        <dbReference type="ARBA" id="ARBA00022517"/>
    </source>
</evidence>
<sequence length="154" mass="17433">MSNLHIFCDQFDFSAVEGAFEGEFVSDVPLSAEIIFVSADEIKELNAKHRNKDAVTDVLSFPTLDDIRGKALKAADFPYDIDEDGSLFIGSIAVCEQRAHEQAEEFGHSYERELHYLVVHGLCHLLGYDHEDEADKAEMRQKEERILGRMGITR</sequence>
<dbReference type="InterPro" id="IPR023091">
    <property type="entry name" value="MetalPrtase_cat_dom_sf_prd"/>
</dbReference>
<keyword evidence="6 9" id="KW-0255">Endonuclease</keyword>
<dbReference type="InterPro" id="IPR020549">
    <property type="entry name" value="YbeY_CS"/>
</dbReference>
<dbReference type="InterPro" id="IPR002036">
    <property type="entry name" value="YbeY"/>
</dbReference>
<evidence type="ECO:0000256" key="1">
    <source>
        <dbReference type="ARBA" id="ARBA00010875"/>
    </source>
</evidence>
<dbReference type="NCBIfam" id="TIGR00043">
    <property type="entry name" value="rRNA maturation RNase YbeY"/>
    <property type="match status" value="1"/>
</dbReference>
<comment type="function">
    <text evidence="9">Single strand-specific metallo-endoribonuclease involved in late-stage 70S ribosome quality control and in maturation of the 3' terminus of the 16S rRNA.</text>
</comment>
<dbReference type="EMBL" id="DVHB01000060">
    <property type="protein sequence ID" value="HIR39388.1"/>
    <property type="molecule type" value="Genomic_DNA"/>
</dbReference>
<evidence type="ECO:0000256" key="9">
    <source>
        <dbReference type="HAMAP-Rule" id="MF_00009"/>
    </source>
</evidence>
<dbReference type="Gene3D" id="3.40.390.30">
    <property type="entry name" value="Metalloproteases ('zincins'), catalytic domain"/>
    <property type="match status" value="1"/>
</dbReference>
<dbReference type="HAMAP" id="MF_00009">
    <property type="entry name" value="Endoribonucl_YbeY"/>
    <property type="match status" value="1"/>
</dbReference>
<dbReference type="PANTHER" id="PTHR46986">
    <property type="entry name" value="ENDORIBONUCLEASE YBEY, CHLOROPLASTIC"/>
    <property type="match status" value="1"/>
</dbReference>
<dbReference type="PROSITE" id="PS01306">
    <property type="entry name" value="UPF0054"/>
    <property type="match status" value="1"/>
</dbReference>
<comment type="cofactor">
    <cofactor evidence="9">
        <name>Zn(2+)</name>
        <dbReference type="ChEBI" id="CHEBI:29105"/>
    </cofactor>
    <text evidence="9">Binds 1 zinc ion.</text>
</comment>
<dbReference type="PANTHER" id="PTHR46986:SF1">
    <property type="entry name" value="ENDORIBONUCLEASE YBEY, CHLOROPLASTIC"/>
    <property type="match status" value="1"/>
</dbReference>
<dbReference type="SUPFAM" id="SSF55486">
    <property type="entry name" value="Metalloproteases ('zincins'), catalytic domain"/>
    <property type="match status" value="1"/>
</dbReference>
<evidence type="ECO:0000256" key="8">
    <source>
        <dbReference type="ARBA" id="ARBA00022833"/>
    </source>
</evidence>